<evidence type="ECO:0000313" key="2">
    <source>
        <dbReference type="EMBL" id="SDC07620.1"/>
    </source>
</evidence>
<protein>
    <submittedName>
        <fullName evidence="2">Uncharacterized protein</fullName>
    </submittedName>
</protein>
<keyword evidence="1" id="KW-0812">Transmembrane</keyword>
<name>A0A1G6IMG2_9BACI</name>
<keyword evidence="3" id="KW-1185">Reference proteome</keyword>
<keyword evidence="1" id="KW-0472">Membrane</keyword>
<evidence type="ECO:0000313" key="3">
    <source>
        <dbReference type="Proteomes" id="UP000242662"/>
    </source>
</evidence>
<sequence length="142" mass="14623">MGGCGEAFHLVANFVILLYLELTERWRKNEKKLLAAILGVGVAFGTMIGSSAMAGPPAGQEGKVLAVEVSEREVEPGAIPTVIAAPLVVKAAKVAGGAFVAGVTGAAGVDAYNWAKGKLAGEQQPVINAQADYEQVKVAFDQ</sequence>
<dbReference type="EMBL" id="FMYM01000005">
    <property type="protein sequence ID" value="SDC07620.1"/>
    <property type="molecule type" value="Genomic_DNA"/>
</dbReference>
<dbReference type="Proteomes" id="UP000242662">
    <property type="component" value="Unassembled WGS sequence"/>
</dbReference>
<dbReference type="AlphaFoldDB" id="A0A1G6IMG2"/>
<gene>
    <name evidence="2" type="ORF">SAMN05421737_105111</name>
</gene>
<dbReference type="STRING" id="1464122.SAMN05421737_105111"/>
<reference evidence="3" key="1">
    <citation type="submission" date="2016-09" db="EMBL/GenBank/DDBJ databases">
        <authorList>
            <person name="Varghese N."/>
            <person name="Submissions S."/>
        </authorList>
    </citation>
    <scope>NUCLEOTIDE SEQUENCE [LARGE SCALE GENOMIC DNA]</scope>
    <source>
        <strain evidence="3">25nlg</strain>
    </source>
</reference>
<feature type="transmembrane region" description="Helical" evidence="1">
    <location>
        <begin position="34"/>
        <end position="54"/>
    </location>
</feature>
<keyword evidence="1" id="KW-1133">Transmembrane helix</keyword>
<accession>A0A1G6IMG2</accession>
<proteinExistence type="predicted"/>
<evidence type="ECO:0000256" key="1">
    <source>
        <dbReference type="SAM" id="Phobius"/>
    </source>
</evidence>
<organism evidence="2 3">
    <name type="scientific">Shouchella lonarensis</name>
    <dbReference type="NCBI Taxonomy" id="1464122"/>
    <lineage>
        <taxon>Bacteria</taxon>
        <taxon>Bacillati</taxon>
        <taxon>Bacillota</taxon>
        <taxon>Bacilli</taxon>
        <taxon>Bacillales</taxon>
        <taxon>Bacillaceae</taxon>
        <taxon>Shouchella</taxon>
    </lineage>
</organism>